<dbReference type="EMBL" id="CP048685">
    <property type="protein sequence ID" value="QPJ63303.1"/>
    <property type="molecule type" value="Genomic_DNA"/>
</dbReference>
<name>A0A7T0G1U2_9BACT</name>
<dbReference type="Gene3D" id="3.40.50.880">
    <property type="match status" value="1"/>
</dbReference>
<evidence type="ECO:0000313" key="4">
    <source>
        <dbReference type="Proteomes" id="UP000594688"/>
    </source>
</evidence>
<evidence type="ECO:0000256" key="1">
    <source>
        <dbReference type="ARBA" id="ARBA00022737"/>
    </source>
</evidence>
<dbReference type="Pfam" id="PF01965">
    <property type="entry name" value="DJ-1_PfpI"/>
    <property type="match status" value="1"/>
</dbReference>
<dbReference type="KEGG" id="nli:G3M70_16030"/>
<sequence>MAKKVLIPLAPGFEEIETITVVDVLRRAGARVILGGTERGPIKGSRGILVMPDAPLEIQSPKDFDMIVLPGGQPGTTNLENNPGLIHFLKTMNQEQKHIAAICAAPLVLQKAGLIKNKNITSHPSVEKQLKVKGYLDERVVVDGNFTTSRAPGTAMEFALKLVELLYNPEMVEKVNAGMLART</sequence>
<organism evidence="3 4">
    <name type="scientific">Candidatus Nitronauta litoralis</name>
    <dbReference type="NCBI Taxonomy" id="2705533"/>
    <lineage>
        <taxon>Bacteria</taxon>
        <taxon>Pseudomonadati</taxon>
        <taxon>Nitrospinota/Tectimicrobiota group</taxon>
        <taxon>Nitrospinota</taxon>
        <taxon>Nitrospinia</taxon>
        <taxon>Nitrospinales</taxon>
        <taxon>Nitrospinaceae</taxon>
        <taxon>Candidatus Nitronauta</taxon>
    </lineage>
</organism>
<dbReference type="AlphaFoldDB" id="A0A7T0G1U2"/>
<dbReference type="NCBIfam" id="TIGR01383">
    <property type="entry name" value="not_thiJ"/>
    <property type="match status" value="1"/>
</dbReference>
<dbReference type="InterPro" id="IPR006287">
    <property type="entry name" value="DJ-1"/>
</dbReference>
<evidence type="ECO:0000259" key="2">
    <source>
        <dbReference type="Pfam" id="PF01965"/>
    </source>
</evidence>
<proteinExistence type="predicted"/>
<gene>
    <name evidence="3" type="ORF">G3M70_16030</name>
</gene>
<reference evidence="3 4" key="1">
    <citation type="submission" date="2020-02" db="EMBL/GenBank/DDBJ databases">
        <title>Genomic and physiological characterization of two novel Nitrospinaceae genera.</title>
        <authorList>
            <person name="Mueller A.J."/>
            <person name="Jung M.-Y."/>
            <person name="Strachan C.R."/>
            <person name="Herbold C.W."/>
            <person name="Kirkegaard R.H."/>
            <person name="Daims H."/>
        </authorList>
    </citation>
    <scope>NUCLEOTIDE SEQUENCE [LARGE SCALE GENOMIC DNA]</scope>
    <source>
        <strain evidence="3">EB</strain>
    </source>
</reference>
<keyword evidence="1" id="KW-0677">Repeat</keyword>
<protein>
    <submittedName>
        <fullName evidence="3">DJ-1/PfpI family protein</fullName>
    </submittedName>
</protein>
<dbReference type="FunFam" id="3.40.50.880:FF:000015">
    <property type="entry name" value="Protein DJ-1 homolog C"/>
    <property type="match status" value="1"/>
</dbReference>
<accession>A0A7T0G1U2</accession>
<evidence type="ECO:0000313" key="3">
    <source>
        <dbReference type="EMBL" id="QPJ63303.1"/>
    </source>
</evidence>
<dbReference type="SUPFAM" id="SSF52317">
    <property type="entry name" value="Class I glutamine amidotransferase-like"/>
    <property type="match status" value="1"/>
</dbReference>
<feature type="domain" description="DJ-1/PfpI" evidence="2">
    <location>
        <begin position="3"/>
        <end position="164"/>
    </location>
</feature>
<dbReference type="PANTHER" id="PTHR48094">
    <property type="entry name" value="PROTEIN/NUCLEIC ACID DEGLYCASE DJ-1-RELATED"/>
    <property type="match status" value="1"/>
</dbReference>
<dbReference type="GO" id="GO:0005737">
    <property type="term" value="C:cytoplasm"/>
    <property type="evidence" value="ECO:0007669"/>
    <property type="project" value="UniProtKB-ARBA"/>
</dbReference>
<dbReference type="InterPro" id="IPR029062">
    <property type="entry name" value="Class_I_gatase-like"/>
</dbReference>
<dbReference type="InterPro" id="IPR050325">
    <property type="entry name" value="Prot/Nucl_acid_deglycase"/>
</dbReference>
<dbReference type="InterPro" id="IPR002818">
    <property type="entry name" value="DJ-1/PfpI"/>
</dbReference>
<dbReference type="Proteomes" id="UP000594688">
    <property type="component" value="Chromosome"/>
</dbReference>
<dbReference type="CDD" id="cd03135">
    <property type="entry name" value="GATase1_DJ-1"/>
    <property type="match status" value="1"/>
</dbReference>
<dbReference type="PANTHER" id="PTHR48094:SF12">
    <property type="entry name" value="PARKINSON DISEASE PROTEIN 7 HOMOLOG"/>
    <property type="match status" value="1"/>
</dbReference>